<dbReference type="AlphaFoldDB" id="A0AAN6ZPT4"/>
<keyword evidence="1" id="KW-0472">Membrane</keyword>
<dbReference type="Proteomes" id="UP001302676">
    <property type="component" value="Unassembled WGS sequence"/>
</dbReference>
<feature type="transmembrane region" description="Helical" evidence="1">
    <location>
        <begin position="6"/>
        <end position="26"/>
    </location>
</feature>
<comment type="caution">
    <text evidence="2">The sequence shown here is derived from an EMBL/GenBank/DDBJ whole genome shotgun (WGS) entry which is preliminary data.</text>
</comment>
<gene>
    <name evidence="2" type="ORF">C8A04DRAFT_27343</name>
</gene>
<name>A0AAN6ZPT4_9PEZI</name>
<keyword evidence="1" id="KW-1133">Transmembrane helix</keyword>
<feature type="transmembrane region" description="Helical" evidence="1">
    <location>
        <begin position="38"/>
        <end position="60"/>
    </location>
</feature>
<accession>A0AAN6ZPT4</accession>
<evidence type="ECO:0000313" key="3">
    <source>
        <dbReference type="Proteomes" id="UP001302676"/>
    </source>
</evidence>
<dbReference type="GeneID" id="87816875"/>
<proteinExistence type="predicted"/>
<dbReference type="EMBL" id="MU853573">
    <property type="protein sequence ID" value="KAK4144846.1"/>
    <property type="molecule type" value="Genomic_DNA"/>
</dbReference>
<keyword evidence="3" id="KW-1185">Reference proteome</keyword>
<organism evidence="2 3">
    <name type="scientific">Dichotomopilus funicola</name>
    <dbReference type="NCBI Taxonomy" id="1934379"/>
    <lineage>
        <taxon>Eukaryota</taxon>
        <taxon>Fungi</taxon>
        <taxon>Dikarya</taxon>
        <taxon>Ascomycota</taxon>
        <taxon>Pezizomycotina</taxon>
        <taxon>Sordariomycetes</taxon>
        <taxon>Sordariomycetidae</taxon>
        <taxon>Sordariales</taxon>
        <taxon>Chaetomiaceae</taxon>
        <taxon>Dichotomopilus</taxon>
    </lineage>
</organism>
<reference evidence="2" key="2">
    <citation type="submission" date="2023-05" db="EMBL/GenBank/DDBJ databases">
        <authorList>
            <consortium name="Lawrence Berkeley National Laboratory"/>
            <person name="Steindorff A."/>
            <person name="Hensen N."/>
            <person name="Bonometti L."/>
            <person name="Westerberg I."/>
            <person name="Brannstrom I.O."/>
            <person name="Guillou S."/>
            <person name="Cros-Aarteil S."/>
            <person name="Calhoun S."/>
            <person name="Haridas S."/>
            <person name="Kuo A."/>
            <person name="Mondo S."/>
            <person name="Pangilinan J."/>
            <person name="Riley R."/>
            <person name="Labutti K."/>
            <person name="Andreopoulos B."/>
            <person name="Lipzen A."/>
            <person name="Chen C."/>
            <person name="Yanf M."/>
            <person name="Daum C."/>
            <person name="Ng V."/>
            <person name="Clum A."/>
            <person name="Ohm R."/>
            <person name="Martin F."/>
            <person name="Silar P."/>
            <person name="Natvig D."/>
            <person name="Lalanne C."/>
            <person name="Gautier V."/>
            <person name="Ament-Velasquez S.L."/>
            <person name="Kruys A."/>
            <person name="Hutchinson M.I."/>
            <person name="Powell A.J."/>
            <person name="Barry K."/>
            <person name="Miller A.N."/>
            <person name="Grigoriev I.V."/>
            <person name="Debuchy R."/>
            <person name="Gladieux P."/>
            <person name="Thoren M.H."/>
            <person name="Johannesson H."/>
        </authorList>
    </citation>
    <scope>NUCLEOTIDE SEQUENCE</scope>
    <source>
        <strain evidence="2">CBS 141.50</strain>
    </source>
</reference>
<protein>
    <submittedName>
        <fullName evidence="2">Uncharacterized protein</fullName>
    </submittedName>
</protein>
<reference evidence="2" key="1">
    <citation type="journal article" date="2023" name="Mol. Phylogenet. Evol.">
        <title>Genome-scale phylogeny and comparative genomics of the fungal order Sordariales.</title>
        <authorList>
            <person name="Hensen N."/>
            <person name="Bonometti L."/>
            <person name="Westerberg I."/>
            <person name="Brannstrom I.O."/>
            <person name="Guillou S."/>
            <person name="Cros-Aarteil S."/>
            <person name="Calhoun S."/>
            <person name="Haridas S."/>
            <person name="Kuo A."/>
            <person name="Mondo S."/>
            <person name="Pangilinan J."/>
            <person name="Riley R."/>
            <person name="LaButti K."/>
            <person name="Andreopoulos B."/>
            <person name="Lipzen A."/>
            <person name="Chen C."/>
            <person name="Yan M."/>
            <person name="Daum C."/>
            <person name="Ng V."/>
            <person name="Clum A."/>
            <person name="Steindorff A."/>
            <person name="Ohm R.A."/>
            <person name="Martin F."/>
            <person name="Silar P."/>
            <person name="Natvig D.O."/>
            <person name="Lalanne C."/>
            <person name="Gautier V."/>
            <person name="Ament-Velasquez S.L."/>
            <person name="Kruys A."/>
            <person name="Hutchinson M.I."/>
            <person name="Powell A.J."/>
            <person name="Barry K."/>
            <person name="Miller A.N."/>
            <person name="Grigoriev I.V."/>
            <person name="Debuchy R."/>
            <person name="Gladieux P."/>
            <person name="Hiltunen Thoren M."/>
            <person name="Johannesson H."/>
        </authorList>
    </citation>
    <scope>NUCLEOTIDE SEQUENCE</scope>
    <source>
        <strain evidence="2">CBS 141.50</strain>
    </source>
</reference>
<sequence>MDAPSPSATIFALTQFHTILGTVLFITSTNSFNNTDLALANTLAYIHFWCATLGFLWWYYHAATTNDQNEEQQKNPTG</sequence>
<evidence type="ECO:0000313" key="2">
    <source>
        <dbReference type="EMBL" id="KAK4144846.1"/>
    </source>
</evidence>
<evidence type="ECO:0000256" key="1">
    <source>
        <dbReference type="SAM" id="Phobius"/>
    </source>
</evidence>
<dbReference type="RefSeq" id="XP_062638217.1">
    <property type="nucleotide sequence ID" value="XM_062780262.1"/>
</dbReference>
<keyword evidence="1" id="KW-0812">Transmembrane</keyword>